<dbReference type="Pfam" id="PF19259">
    <property type="entry name" value="Ty3_capsid"/>
    <property type="match status" value="1"/>
</dbReference>
<evidence type="ECO:0000313" key="11">
    <source>
        <dbReference type="Proteomes" id="UP000701853"/>
    </source>
</evidence>
<protein>
    <recommendedName>
        <fullName evidence="12">Reverse transcriptase</fullName>
    </recommendedName>
</protein>
<dbReference type="FunFam" id="3.30.70.270:FF:000020">
    <property type="entry name" value="Transposon Tf2-6 polyprotein-like Protein"/>
    <property type="match status" value="1"/>
</dbReference>
<accession>A0A8J5Y176</accession>
<dbReference type="Pfam" id="PF00078">
    <property type="entry name" value="RVT_1"/>
    <property type="match status" value="1"/>
</dbReference>
<evidence type="ECO:0000256" key="1">
    <source>
        <dbReference type="ARBA" id="ARBA00022679"/>
    </source>
</evidence>
<evidence type="ECO:0000256" key="3">
    <source>
        <dbReference type="ARBA" id="ARBA00022722"/>
    </source>
</evidence>
<dbReference type="PANTHER" id="PTHR37984">
    <property type="entry name" value="PROTEIN CBG26694"/>
    <property type="match status" value="1"/>
</dbReference>
<dbReference type="Gene3D" id="3.30.70.270">
    <property type="match status" value="2"/>
</dbReference>
<organism evidence="10 11">
    <name type="scientific">Gossypium anomalum</name>
    <dbReference type="NCBI Taxonomy" id="47600"/>
    <lineage>
        <taxon>Eukaryota</taxon>
        <taxon>Viridiplantae</taxon>
        <taxon>Streptophyta</taxon>
        <taxon>Embryophyta</taxon>
        <taxon>Tracheophyta</taxon>
        <taxon>Spermatophyta</taxon>
        <taxon>Magnoliopsida</taxon>
        <taxon>eudicotyledons</taxon>
        <taxon>Gunneridae</taxon>
        <taxon>Pentapetalae</taxon>
        <taxon>rosids</taxon>
        <taxon>malvids</taxon>
        <taxon>Malvales</taxon>
        <taxon>Malvaceae</taxon>
        <taxon>Malvoideae</taxon>
        <taxon>Gossypium</taxon>
    </lineage>
</organism>
<evidence type="ECO:0000313" key="10">
    <source>
        <dbReference type="EMBL" id="KAG8472442.1"/>
    </source>
</evidence>
<dbReference type="CDD" id="cd01647">
    <property type="entry name" value="RT_LTR"/>
    <property type="match status" value="1"/>
</dbReference>
<dbReference type="SUPFAM" id="SSF56672">
    <property type="entry name" value="DNA/RNA polymerases"/>
    <property type="match status" value="1"/>
</dbReference>
<dbReference type="InterPro" id="IPR043502">
    <property type="entry name" value="DNA/RNA_pol_sf"/>
</dbReference>
<dbReference type="Gene3D" id="2.40.70.10">
    <property type="entry name" value="Acid Proteases"/>
    <property type="match status" value="1"/>
</dbReference>
<dbReference type="GO" id="GO:0004519">
    <property type="term" value="F:endonuclease activity"/>
    <property type="evidence" value="ECO:0007669"/>
    <property type="project" value="UniProtKB-KW"/>
</dbReference>
<dbReference type="Pfam" id="PF17919">
    <property type="entry name" value="RT_RNaseH_2"/>
    <property type="match status" value="1"/>
</dbReference>
<dbReference type="AlphaFoldDB" id="A0A8J5Y176"/>
<evidence type="ECO:0000256" key="2">
    <source>
        <dbReference type="ARBA" id="ARBA00022695"/>
    </source>
</evidence>
<dbReference type="InterPro" id="IPR050951">
    <property type="entry name" value="Retrovirus_Pol_polyprotein"/>
</dbReference>
<feature type="domain" description="Reverse transcriptase" evidence="7">
    <location>
        <begin position="481"/>
        <end position="546"/>
    </location>
</feature>
<dbReference type="Pfam" id="PF13975">
    <property type="entry name" value="gag-asp_proteas"/>
    <property type="match status" value="1"/>
</dbReference>
<dbReference type="InterPro" id="IPR043128">
    <property type="entry name" value="Rev_trsase/Diguanyl_cyclase"/>
</dbReference>
<gene>
    <name evidence="10" type="ORF">CXB51_035290</name>
</gene>
<dbReference type="InterPro" id="IPR045358">
    <property type="entry name" value="Ty3_capsid"/>
</dbReference>
<name>A0A8J5Y176_9ROSI</name>
<keyword evidence="2" id="KW-0548">Nucleotidyltransferase</keyword>
<evidence type="ECO:0000256" key="4">
    <source>
        <dbReference type="ARBA" id="ARBA00022759"/>
    </source>
</evidence>
<feature type="coiled-coil region" evidence="6">
    <location>
        <begin position="38"/>
        <end position="65"/>
    </location>
</feature>
<dbReference type="OrthoDB" id="1000633at2759"/>
<dbReference type="CDD" id="cd09274">
    <property type="entry name" value="RNase_HI_RT_Ty3"/>
    <property type="match status" value="1"/>
</dbReference>
<reference evidence="10 11" key="1">
    <citation type="journal article" date="2021" name="bioRxiv">
        <title>The Gossypium anomalum genome as a resource for cotton improvement and evolutionary analysis of hybrid incompatibility.</title>
        <authorList>
            <person name="Grover C.E."/>
            <person name="Yuan D."/>
            <person name="Arick M.A."/>
            <person name="Miller E.R."/>
            <person name="Hu G."/>
            <person name="Peterson D.G."/>
            <person name="Wendel J.F."/>
            <person name="Udall J.A."/>
        </authorList>
    </citation>
    <scope>NUCLEOTIDE SEQUENCE [LARGE SCALE GENOMIC DNA]</scope>
    <source>
        <strain evidence="10">JFW-Udall</strain>
        <tissue evidence="10">Leaf</tissue>
    </source>
</reference>
<sequence length="790" mass="90698">MKETLEVVLIRMEELREDSKEFVLDSLRSTSVKLTVRDEALEALVTAMKEEIAELKGELTIYKAALRSGILASGPRQRHVDVSKPEKFKGTRSAREVDNFLWELEQYFRAIGIEDNATKVNTASIYFSDVALLWWRRWSTDEKCGGMTIETWEEFQRELKKQFYPQYTENELMLQISDLNEKEAFYWFEDGLKMWAKQELRRLGPKASQGKPWDRKGPLKYYLCQGPHRMSVCPKKAAFHAMEEQAEDDAKSLNSILGGAEDKASNGLMFVDIIVAGRGLNTLVDTGASDLFMSEKMAKELSLKIEKYSGQIKMVNSESIPITELHDDLLFKPTIYGANEKKEKHGGKTLSAVQFSKRVRQNEVFYLATLRDNVDEKSEGEIPKEVERLLKSFQDVMPVELPKRLPSKREVDHKFELFPNTEPPARAPYQIAPPELEELRNELMELLDTGLIRPSKAPFSVPVVPPSESSRRDEPKTACVTQYGSFKFLVMLFGLTNAPTMFCTLMNKVLQPFLDRFMVVYLDDIVVYSKMLEEHVGHLGEMFQTLLCQKGEMLICPTRSVILVHIVGGGTIKIDESKVQAIVNWELPTKVTELRSFLGLANYYRIEGYSKITIPLMDLLKKGKVWDWDPRCEKAFNQVKQVMMSEPVLALPDFSKAYEVCTDASEHAIGGVLMQGGHPITFEIRKLNETERRYTIQEKEMNAMVYWLLTWKHYLLGSRFIVFTDNVTNSYFLTQKKLSLKQARWQVFLAEFDFSMKYKLGSANTVVDALSRKIEFATISQPECPLLERI</sequence>
<dbReference type="Gene3D" id="3.10.10.10">
    <property type="entry name" value="HIV Type 1 Reverse Transcriptase, subunit A, domain 1"/>
    <property type="match status" value="2"/>
</dbReference>
<dbReference type="GO" id="GO:0016779">
    <property type="term" value="F:nucleotidyltransferase activity"/>
    <property type="evidence" value="ECO:0007669"/>
    <property type="project" value="UniProtKB-KW"/>
</dbReference>
<dbReference type="PANTHER" id="PTHR37984:SF5">
    <property type="entry name" value="PROTEIN NYNRIN-LIKE"/>
    <property type="match status" value="1"/>
</dbReference>
<keyword evidence="5" id="KW-0511">Multifunctional enzyme</keyword>
<keyword evidence="4" id="KW-0378">Hydrolase</keyword>
<keyword evidence="6" id="KW-0175">Coiled coil</keyword>
<dbReference type="Proteomes" id="UP000701853">
    <property type="component" value="Chromosome 13"/>
</dbReference>
<evidence type="ECO:0000259" key="8">
    <source>
        <dbReference type="Pfam" id="PF17919"/>
    </source>
</evidence>
<keyword evidence="11" id="KW-1185">Reference proteome</keyword>
<proteinExistence type="predicted"/>
<evidence type="ECO:0000256" key="5">
    <source>
        <dbReference type="ARBA" id="ARBA00023268"/>
    </source>
</evidence>
<keyword evidence="1" id="KW-0808">Transferase</keyword>
<evidence type="ECO:0000259" key="7">
    <source>
        <dbReference type="Pfam" id="PF00078"/>
    </source>
</evidence>
<feature type="domain" description="Reverse transcriptase/retrotransposon-derived protein RNase H-like" evidence="8">
    <location>
        <begin position="628"/>
        <end position="722"/>
    </location>
</feature>
<dbReference type="SUPFAM" id="SSF50630">
    <property type="entry name" value="Acid proteases"/>
    <property type="match status" value="1"/>
</dbReference>
<feature type="domain" description="Ty3 transposon capsid-like protein" evidence="9">
    <location>
        <begin position="83"/>
        <end position="183"/>
    </location>
</feature>
<keyword evidence="3" id="KW-0540">Nuclease</keyword>
<evidence type="ECO:0008006" key="12">
    <source>
        <dbReference type="Google" id="ProtNLM"/>
    </source>
</evidence>
<dbReference type="InterPro" id="IPR021109">
    <property type="entry name" value="Peptidase_aspartic_dom_sf"/>
</dbReference>
<evidence type="ECO:0000256" key="6">
    <source>
        <dbReference type="SAM" id="Coils"/>
    </source>
</evidence>
<evidence type="ECO:0000259" key="9">
    <source>
        <dbReference type="Pfam" id="PF19259"/>
    </source>
</evidence>
<comment type="caution">
    <text evidence="10">The sequence shown here is derived from an EMBL/GenBank/DDBJ whole genome shotgun (WGS) entry which is preliminary data.</text>
</comment>
<dbReference type="EMBL" id="JAHUZN010000013">
    <property type="protein sequence ID" value="KAG8472442.1"/>
    <property type="molecule type" value="Genomic_DNA"/>
</dbReference>
<dbReference type="InterPro" id="IPR041577">
    <property type="entry name" value="RT_RNaseH_2"/>
</dbReference>
<keyword evidence="4" id="KW-0255">Endonuclease</keyword>
<dbReference type="InterPro" id="IPR000477">
    <property type="entry name" value="RT_dom"/>
</dbReference>